<accession>A0A081KAX0</accession>
<keyword evidence="5" id="KW-0235">DNA replication</keyword>
<dbReference type="CDD" id="cd01029">
    <property type="entry name" value="TOPRIM_primases"/>
    <property type="match status" value="1"/>
</dbReference>
<dbReference type="GO" id="GO:0006269">
    <property type="term" value="P:DNA replication, synthesis of primer"/>
    <property type="evidence" value="ECO:0007669"/>
    <property type="project" value="UniProtKB-KW"/>
</dbReference>
<dbReference type="Gene3D" id="3.90.580.10">
    <property type="entry name" value="Zinc finger, CHC2-type domain"/>
    <property type="match status" value="1"/>
</dbReference>
<evidence type="ECO:0000256" key="5">
    <source>
        <dbReference type="ARBA" id="ARBA00022705"/>
    </source>
</evidence>
<evidence type="ECO:0000256" key="4">
    <source>
        <dbReference type="ARBA" id="ARBA00022695"/>
    </source>
</evidence>
<keyword evidence="9" id="KW-1185">Reference proteome</keyword>
<dbReference type="RefSeq" id="WP_020582880.1">
    <property type="nucleotide sequence ID" value="NZ_JOJP01000001.1"/>
</dbReference>
<keyword evidence="4" id="KW-0548">Nucleotidyltransferase</keyword>
<evidence type="ECO:0000259" key="7">
    <source>
        <dbReference type="Pfam" id="PF13362"/>
    </source>
</evidence>
<keyword evidence="3" id="KW-0808">Transferase</keyword>
<dbReference type="STRING" id="305900.GV64_11605"/>
<dbReference type="SUPFAM" id="SSF57783">
    <property type="entry name" value="Zinc beta-ribbon"/>
    <property type="match status" value="1"/>
</dbReference>
<dbReference type="GO" id="GO:0000428">
    <property type="term" value="C:DNA-directed RNA polymerase complex"/>
    <property type="evidence" value="ECO:0007669"/>
    <property type="project" value="UniProtKB-KW"/>
</dbReference>
<proteinExistence type="predicted"/>
<protein>
    <recommendedName>
        <fullName evidence="7">Toprim domain-containing protein</fullName>
    </recommendedName>
</protein>
<dbReference type="GO" id="GO:1990077">
    <property type="term" value="C:primosome complex"/>
    <property type="evidence" value="ECO:0007669"/>
    <property type="project" value="UniProtKB-KW"/>
</dbReference>
<evidence type="ECO:0000313" key="9">
    <source>
        <dbReference type="Proteomes" id="UP000027997"/>
    </source>
</evidence>
<keyword evidence="6" id="KW-0804">Transcription</keyword>
<dbReference type="GO" id="GO:0008270">
    <property type="term" value="F:zinc ion binding"/>
    <property type="evidence" value="ECO:0007669"/>
    <property type="project" value="InterPro"/>
</dbReference>
<comment type="caution">
    <text evidence="8">The sequence shown here is derived from an EMBL/GenBank/DDBJ whole genome shotgun (WGS) entry which is preliminary data.</text>
</comment>
<gene>
    <name evidence="8" type="ORF">GV64_11605</name>
</gene>
<dbReference type="InterPro" id="IPR034154">
    <property type="entry name" value="TOPRIM_DnaG/twinkle"/>
</dbReference>
<dbReference type="GO" id="GO:0003677">
    <property type="term" value="F:DNA binding"/>
    <property type="evidence" value="ECO:0007669"/>
    <property type="project" value="InterPro"/>
</dbReference>
<feature type="domain" description="Toprim" evidence="7">
    <location>
        <begin position="223"/>
        <end position="335"/>
    </location>
</feature>
<dbReference type="AlphaFoldDB" id="A0A081KAX0"/>
<organism evidence="8 9">
    <name type="scientific">Endozoicomonas elysicola</name>
    <dbReference type="NCBI Taxonomy" id="305900"/>
    <lineage>
        <taxon>Bacteria</taxon>
        <taxon>Pseudomonadati</taxon>
        <taxon>Pseudomonadota</taxon>
        <taxon>Gammaproteobacteria</taxon>
        <taxon>Oceanospirillales</taxon>
        <taxon>Endozoicomonadaceae</taxon>
        <taxon>Endozoicomonas</taxon>
    </lineage>
</organism>
<evidence type="ECO:0000256" key="3">
    <source>
        <dbReference type="ARBA" id="ARBA00022679"/>
    </source>
</evidence>
<dbReference type="EMBL" id="JOJP01000001">
    <property type="protein sequence ID" value="KEI71296.1"/>
    <property type="molecule type" value="Genomic_DNA"/>
</dbReference>
<dbReference type="InterPro" id="IPR036977">
    <property type="entry name" value="DNA_primase_Znf_CHC2"/>
</dbReference>
<keyword evidence="2" id="KW-0639">Primosome</keyword>
<reference evidence="8 9" key="1">
    <citation type="submission" date="2014-06" db="EMBL/GenBank/DDBJ databases">
        <title>Whole Genome Sequences of Three Symbiotic Endozoicomonas Bacteria.</title>
        <authorList>
            <person name="Neave M.J."/>
            <person name="Apprill A."/>
            <person name="Voolstra C.R."/>
        </authorList>
    </citation>
    <scope>NUCLEOTIDE SEQUENCE [LARGE SCALE GENOMIC DNA]</scope>
    <source>
        <strain evidence="8 9">DSM 22380</strain>
    </source>
</reference>
<keyword evidence="1" id="KW-0240">DNA-directed RNA polymerase</keyword>
<dbReference type="eggNOG" id="COG0358">
    <property type="taxonomic scope" value="Bacteria"/>
</dbReference>
<evidence type="ECO:0000256" key="1">
    <source>
        <dbReference type="ARBA" id="ARBA00022478"/>
    </source>
</evidence>
<dbReference type="Proteomes" id="UP000027997">
    <property type="component" value="Unassembled WGS sequence"/>
</dbReference>
<dbReference type="Gene3D" id="3.40.1360.10">
    <property type="match status" value="1"/>
</dbReference>
<evidence type="ECO:0000256" key="2">
    <source>
        <dbReference type="ARBA" id="ARBA00022515"/>
    </source>
</evidence>
<name>A0A081KAX0_9GAMM</name>
<evidence type="ECO:0000313" key="8">
    <source>
        <dbReference type="EMBL" id="KEI71296.1"/>
    </source>
</evidence>
<dbReference type="InterPro" id="IPR006171">
    <property type="entry name" value="TOPRIM_dom"/>
</dbReference>
<dbReference type="Pfam" id="PF13362">
    <property type="entry name" value="Toprim_3"/>
    <property type="match status" value="1"/>
</dbReference>
<evidence type="ECO:0000256" key="6">
    <source>
        <dbReference type="ARBA" id="ARBA00023163"/>
    </source>
</evidence>
<sequence>MSSLEALKQKVDLHELADRLGMRRASRNGQGNGMYHSPVREDKHPSLSVFSREGVQRWKDHATGEGGSCIDLLLYAGVVQSVAEASQWLRQVFSLPEAAPSMPRARQNKEEWLASRCLQQSREVEPYLINERGISESVVTYGRNSKTLGYSSYTSSKPAGDVFHGGPAVAFICRDLIRRNVTAVEYRYFDPALNGGVKNHCHGQKAAAFWCLNPGNLKAANTVVLVESPINALSVETAIEQCSSMRDWASLAVLGASNVREKEWHLLQGKKIIIAMDNDPPLDQPGKREGFSPGAEAAWQIHEQLLALNIACHLVDHRRWCDLNDVNDILREKGVETLRRSLINLEPWLIPGVSGKKDKRRPRVNLPEHDYTRYWQFRVREDFTSFQREVTSRNGETRLVNEDLCGFRIAALSSIRIQSAAATMSGSEDSQPSVVFAASVQSARHGQRLIRQVFTDDQLYNPDRWRSFGGAIYKPLQFSRMLNILERATHIGGREAVNFVGVAWRNGHLSVNEGPDSYFTEPDKQCPYHNLQFPSGAVADAAPVIQAFQATFGFNAAAQLLCWSLGTHLKAVLGFWPHMVLQADKGAGKSTLIKRLENTIGFTMFSGQSLQTEFRLVTSVSHTSQPVGWEELSARRSDVIDKAVALLQETYQYTITRRGAELTEYVLCAPVLLAGEDVPVQSLLGKVVRVELTRKGALLPDDLPRFPLRQWLQFLVRLSPERVREMYWEHLDYLKGFCSSNTGKNGVSRMVANYAAMAVCWSLLCEFSGLPGEQDVMMVDMVQSMNHHVLETSNEREPWVWILEIILGEIDAGSFPRPYKFETNGDDCLLYIRTPHIMQHLSQTSALRPKFDALPVKSDRVLKKQLIKAGVLARENDDRERRIDGKRCAHMSGLSLNRLEGYGLSPMLPDDLAHVGSGVCNEQ</sequence>
<dbReference type="GO" id="GO:0016779">
    <property type="term" value="F:nucleotidyltransferase activity"/>
    <property type="evidence" value="ECO:0007669"/>
    <property type="project" value="UniProtKB-KW"/>
</dbReference>